<dbReference type="InterPro" id="IPR017850">
    <property type="entry name" value="Alkaline_phosphatase_core_sf"/>
</dbReference>
<organism evidence="1">
    <name type="scientific">marine metagenome</name>
    <dbReference type="NCBI Taxonomy" id="408172"/>
    <lineage>
        <taxon>unclassified sequences</taxon>
        <taxon>metagenomes</taxon>
        <taxon>ecological metagenomes</taxon>
    </lineage>
</organism>
<sequence length="370" mass="41256">MLSLQHSRRDFLRSSVGLVGLTLPTFFKAAASTNAPHRKAKSCIIIYTWGGMSHYESFDPKPEAPAEIRGEFKHIKTATPGIHFCEHIPLIAKHSDKLAIVRSVHHKQGGHQQGMYVNMTGHDPVGGIKAKGRNNWPSLASMVSRFHNPAAGTPKAIRMPYSMYDNGTQMAGEGAGWLGSKYDPILVRTPAGKPYGGVSRYNDRELNLKLNLDKRRMDNRRNLLEDLDNNLGQRRGSETEYVQLDHYRRMAADMLLGSPVRDAYNLEKEDPRIRDMYGDHMGGQTLLLSRRLVEAGVPVVQALCSAGDLAGGGGDNWDTHRGHFPKMKDRLLPVFDRAVSALLTDLDMRGMLEETLVVFLTDFGRTPKIN</sequence>
<evidence type="ECO:0008006" key="2">
    <source>
        <dbReference type="Google" id="ProtNLM"/>
    </source>
</evidence>
<accession>A0A382KJI5</accession>
<evidence type="ECO:0000313" key="1">
    <source>
        <dbReference type="EMBL" id="SVC22861.1"/>
    </source>
</evidence>
<proteinExistence type="predicted"/>
<reference evidence="1" key="1">
    <citation type="submission" date="2018-05" db="EMBL/GenBank/DDBJ databases">
        <authorList>
            <person name="Lanie J.A."/>
            <person name="Ng W.-L."/>
            <person name="Kazmierczak K.M."/>
            <person name="Andrzejewski T.M."/>
            <person name="Davidsen T.M."/>
            <person name="Wayne K.J."/>
            <person name="Tettelin H."/>
            <person name="Glass J.I."/>
            <person name="Rusch D."/>
            <person name="Podicherti R."/>
            <person name="Tsui H.-C.T."/>
            <person name="Winkler M.E."/>
        </authorList>
    </citation>
    <scope>NUCLEOTIDE SEQUENCE</scope>
</reference>
<dbReference type="PANTHER" id="PTHR43737:SF1">
    <property type="entry name" value="DUF1501 DOMAIN-CONTAINING PROTEIN"/>
    <property type="match status" value="1"/>
</dbReference>
<dbReference type="InterPro" id="IPR010869">
    <property type="entry name" value="DUF1501"/>
</dbReference>
<protein>
    <recommendedName>
        <fullName evidence="2">DUF1501 domain-containing protein</fullName>
    </recommendedName>
</protein>
<dbReference type="SUPFAM" id="SSF53649">
    <property type="entry name" value="Alkaline phosphatase-like"/>
    <property type="match status" value="1"/>
</dbReference>
<dbReference type="PANTHER" id="PTHR43737">
    <property type="entry name" value="BLL7424 PROTEIN"/>
    <property type="match status" value="1"/>
</dbReference>
<name>A0A382KJI5_9ZZZZ</name>
<dbReference type="EMBL" id="UINC01080169">
    <property type="protein sequence ID" value="SVC22861.1"/>
    <property type="molecule type" value="Genomic_DNA"/>
</dbReference>
<dbReference type="Pfam" id="PF07394">
    <property type="entry name" value="DUF1501"/>
    <property type="match status" value="1"/>
</dbReference>
<feature type="non-terminal residue" evidence="1">
    <location>
        <position position="370"/>
    </location>
</feature>
<dbReference type="AlphaFoldDB" id="A0A382KJI5"/>
<gene>
    <name evidence="1" type="ORF">METZ01_LOCUS275715</name>
</gene>